<name>A0ACC2SN87_9FUNG</name>
<evidence type="ECO:0000313" key="1">
    <source>
        <dbReference type="EMBL" id="KAJ9063763.1"/>
    </source>
</evidence>
<protein>
    <submittedName>
        <fullName evidence="1">Uncharacterized protein</fullName>
    </submittedName>
</protein>
<dbReference type="Proteomes" id="UP001165960">
    <property type="component" value="Unassembled WGS sequence"/>
</dbReference>
<proteinExistence type="predicted"/>
<evidence type="ECO:0000313" key="2">
    <source>
        <dbReference type="Proteomes" id="UP001165960"/>
    </source>
</evidence>
<dbReference type="EMBL" id="QTSX02004673">
    <property type="protein sequence ID" value="KAJ9063763.1"/>
    <property type="molecule type" value="Genomic_DNA"/>
</dbReference>
<keyword evidence="2" id="KW-1185">Reference proteome</keyword>
<reference evidence="1" key="1">
    <citation type="submission" date="2022-04" db="EMBL/GenBank/DDBJ databases">
        <title>Genome of the entomopathogenic fungus Entomophthora muscae.</title>
        <authorList>
            <person name="Elya C."/>
            <person name="Lovett B.R."/>
            <person name="Lee E."/>
            <person name="Macias A.M."/>
            <person name="Hajek A.E."/>
            <person name="De Bivort B.L."/>
            <person name="Kasson M.T."/>
            <person name="De Fine Licht H.H."/>
            <person name="Stajich J.E."/>
        </authorList>
    </citation>
    <scope>NUCLEOTIDE SEQUENCE</scope>
    <source>
        <strain evidence="1">Berkeley</strain>
    </source>
</reference>
<organism evidence="1 2">
    <name type="scientific">Entomophthora muscae</name>
    <dbReference type="NCBI Taxonomy" id="34485"/>
    <lineage>
        <taxon>Eukaryota</taxon>
        <taxon>Fungi</taxon>
        <taxon>Fungi incertae sedis</taxon>
        <taxon>Zoopagomycota</taxon>
        <taxon>Entomophthoromycotina</taxon>
        <taxon>Entomophthoromycetes</taxon>
        <taxon>Entomophthorales</taxon>
        <taxon>Entomophthoraceae</taxon>
        <taxon>Entomophthora</taxon>
    </lineage>
</organism>
<sequence>MFGRFAYLGQLGHLAMVTVPIGSVIAGLNVGALAHQLGSLFPAKWFPNTGINKARLFPGWEEGPPGYNLVDHVIQDALVLVGIYRFAAPPEKLLLHSHLTILPFTSHREYFNQGVSTLHSVAVEVVRHLHCGVGTYRQTHYRCS</sequence>
<accession>A0ACC2SN87</accession>
<comment type="caution">
    <text evidence="1">The sequence shown here is derived from an EMBL/GenBank/DDBJ whole genome shotgun (WGS) entry which is preliminary data.</text>
</comment>
<gene>
    <name evidence="1" type="ORF">DSO57_1037611</name>
</gene>